<comment type="caution">
    <text evidence="1">The sequence shown here is derived from an EMBL/GenBank/DDBJ whole genome shotgun (WGS) entry which is preliminary data.</text>
</comment>
<evidence type="ECO:0000313" key="2">
    <source>
        <dbReference type="Proteomes" id="UP001062846"/>
    </source>
</evidence>
<organism evidence="1 2">
    <name type="scientific">Rhododendron molle</name>
    <name type="common">Chinese azalea</name>
    <name type="synonym">Azalea mollis</name>
    <dbReference type="NCBI Taxonomy" id="49168"/>
    <lineage>
        <taxon>Eukaryota</taxon>
        <taxon>Viridiplantae</taxon>
        <taxon>Streptophyta</taxon>
        <taxon>Embryophyta</taxon>
        <taxon>Tracheophyta</taxon>
        <taxon>Spermatophyta</taxon>
        <taxon>Magnoliopsida</taxon>
        <taxon>eudicotyledons</taxon>
        <taxon>Gunneridae</taxon>
        <taxon>Pentapetalae</taxon>
        <taxon>asterids</taxon>
        <taxon>Ericales</taxon>
        <taxon>Ericaceae</taxon>
        <taxon>Ericoideae</taxon>
        <taxon>Rhodoreae</taxon>
        <taxon>Rhododendron</taxon>
    </lineage>
</organism>
<gene>
    <name evidence="1" type="ORF">RHMOL_Rhmol01G0170700</name>
</gene>
<reference evidence="1" key="1">
    <citation type="submission" date="2022-02" db="EMBL/GenBank/DDBJ databases">
        <title>Plant Genome Project.</title>
        <authorList>
            <person name="Zhang R.-G."/>
        </authorList>
    </citation>
    <scope>NUCLEOTIDE SEQUENCE</scope>
    <source>
        <strain evidence="1">AT1</strain>
    </source>
</reference>
<name>A0ACC0Q5N8_RHOML</name>
<proteinExistence type="predicted"/>
<protein>
    <submittedName>
        <fullName evidence="1">Uncharacterized protein</fullName>
    </submittedName>
</protein>
<accession>A0ACC0Q5N8</accession>
<dbReference type="EMBL" id="CM046388">
    <property type="protein sequence ID" value="KAI8572078.1"/>
    <property type="molecule type" value="Genomic_DNA"/>
</dbReference>
<dbReference type="Proteomes" id="UP001062846">
    <property type="component" value="Chromosome 1"/>
</dbReference>
<keyword evidence="2" id="KW-1185">Reference proteome</keyword>
<sequence length="67" mass="7827">MCLKRVFNGPRKESAKKNERQMLDLSSFREVSSKIARIKPFPVIFFVDSLRGPLKIRFKHIEQFGSS</sequence>
<evidence type="ECO:0000313" key="1">
    <source>
        <dbReference type="EMBL" id="KAI8572078.1"/>
    </source>
</evidence>